<dbReference type="InterPro" id="IPR013877">
    <property type="entry name" value="YAP-bd/ALF4/Glomulin"/>
</dbReference>
<dbReference type="GO" id="GO:0055105">
    <property type="term" value="F:ubiquitin-protein transferase inhibitor activity"/>
    <property type="evidence" value="ECO:0007669"/>
    <property type="project" value="TreeGrafter"/>
</dbReference>
<dbReference type="GO" id="GO:0005737">
    <property type="term" value="C:cytoplasm"/>
    <property type="evidence" value="ECO:0007669"/>
    <property type="project" value="TreeGrafter"/>
</dbReference>
<protein>
    <submittedName>
        <fullName evidence="1">GLOMULIN</fullName>
    </submittedName>
</protein>
<dbReference type="PANTHER" id="PTHR15430">
    <property type="entry name" value="GLOMULIN"/>
    <property type="match status" value="1"/>
</dbReference>
<accession>A0A9Q0T1R3</accession>
<proteinExistence type="predicted"/>
<gene>
    <name evidence="1" type="ORF">OIU79_011358</name>
</gene>
<dbReference type="InterPro" id="IPR019516">
    <property type="entry name" value="Glomulin/ALF4"/>
</dbReference>
<dbReference type="PANTHER" id="PTHR15430:SF1">
    <property type="entry name" value="GLOMULIN"/>
    <property type="match status" value="1"/>
</dbReference>
<reference evidence="1" key="1">
    <citation type="submission" date="2022-11" db="EMBL/GenBank/DDBJ databases">
        <authorList>
            <person name="Hyden B.L."/>
            <person name="Feng K."/>
            <person name="Yates T."/>
            <person name="Jawdy S."/>
            <person name="Smart L.B."/>
            <person name="Muchero W."/>
        </authorList>
    </citation>
    <scope>NUCLEOTIDE SEQUENCE</scope>
    <source>
        <tissue evidence="1">Shoot tip</tissue>
    </source>
</reference>
<dbReference type="Proteomes" id="UP001151532">
    <property type="component" value="Chromosome 6"/>
</dbReference>
<dbReference type="AlphaFoldDB" id="A0A9Q0T1R3"/>
<comment type="caution">
    <text evidence="1">The sequence shown here is derived from an EMBL/GenBank/DDBJ whole genome shotgun (WGS) entry which is preliminary data.</text>
</comment>
<dbReference type="Pfam" id="PF08568">
    <property type="entry name" value="Kinetochor_Ybp2"/>
    <property type="match status" value="2"/>
</dbReference>
<evidence type="ECO:0000313" key="1">
    <source>
        <dbReference type="EMBL" id="KAJ6697787.1"/>
    </source>
</evidence>
<dbReference type="InterPro" id="IPR016024">
    <property type="entry name" value="ARM-type_fold"/>
</dbReference>
<keyword evidence="2" id="KW-1185">Reference proteome</keyword>
<dbReference type="EMBL" id="JAPFFK010000017">
    <property type="protein sequence ID" value="KAJ6697787.1"/>
    <property type="molecule type" value="Genomic_DNA"/>
</dbReference>
<evidence type="ECO:0000313" key="2">
    <source>
        <dbReference type="Proteomes" id="UP001151532"/>
    </source>
</evidence>
<organism evidence="1 2">
    <name type="scientific">Salix purpurea</name>
    <name type="common">Purple osier willow</name>
    <dbReference type="NCBI Taxonomy" id="77065"/>
    <lineage>
        <taxon>Eukaryota</taxon>
        <taxon>Viridiplantae</taxon>
        <taxon>Streptophyta</taxon>
        <taxon>Embryophyta</taxon>
        <taxon>Tracheophyta</taxon>
        <taxon>Spermatophyta</taxon>
        <taxon>Magnoliopsida</taxon>
        <taxon>eudicotyledons</taxon>
        <taxon>Gunneridae</taxon>
        <taxon>Pentapetalae</taxon>
        <taxon>rosids</taxon>
        <taxon>fabids</taxon>
        <taxon>Malpighiales</taxon>
        <taxon>Salicaceae</taxon>
        <taxon>Saliceae</taxon>
        <taxon>Salix</taxon>
    </lineage>
</organism>
<dbReference type="SUPFAM" id="SSF48371">
    <property type="entry name" value="ARM repeat"/>
    <property type="match status" value="1"/>
</dbReference>
<reference evidence="1" key="2">
    <citation type="journal article" date="2023" name="Int. J. Mol. Sci.">
        <title>De Novo Assembly and Annotation of 11 Diverse Shrub Willow (Salix) Genomes Reveals Novel Gene Organization in Sex-Linked Regions.</title>
        <authorList>
            <person name="Hyden B."/>
            <person name="Feng K."/>
            <person name="Yates T.B."/>
            <person name="Jawdy S."/>
            <person name="Cereghino C."/>
            <person name="Smart L.B."/>
            <person name="Muchero W."/>
        </authorList>
    </citation>
    <scope>NUCLEOTIDE SEQUENCE</scope>
    <source>
        <tissue evidence="1">Shoot tip</tissue>
    </source>
</reference>
<sequence>MATETSEPGEPFSSKNPLALYLHEKLSSCSTLIESGDEKSVAELVDYINTVSDSAVSNHEDRDAQGNAVEVLSEIHKFLLSPSLDQAVIDALSFELPKAVSKFAGLSDECLKIADSIIDCFIEKCSPRDMLPVLCEALDSWNGMVHAYDYVVPLLSGISKVLLAIQRRHFEQVKVAVPELLILYEQFVRNWRAEYLKSFEMYLVHTSLQLMALLSLVLGCEIPGCLPLVSRLSEFFPFCGLSYLGLITGSDIDKMTRTFVAEEDDDYIRCLSYIKHGAAISVIWGHISVNVAQGCWGGCKHAIDFLLCITDGNIARNYNDKDTDCSIYMPNLYAALQAITMVIMYTPDTVLRKNTFEALKRVLADIPTSQRFEIFQALITNSTSSPMTALLLDLVRNDLYKEGFQRTATGKDKEKQENKAAPLWVARSLEMVELVFRPPQGGPPSFPEHGDAVLAALNLYRFILMTESAGKTNYTGVLSKKNLEKAFNEWLLPLRTLVTGIMAENKDDHDPLVMDTVCSLNPIELVLYRCIELVEEKLKHPT</sequence>
<name>A0A9Q0T1R3_SALPP</name>
<dbReference type="OrthoDB" id="619536at2759"/>